<reference evidence="1" key="1">
    <citation type="submission" date="2022-07" db="EMBL/GenBank/DDBJ databases">
        <authorList>
            <person name="Macas J."/>
            <person name="Novak P."/>
            <person name="Neumann P."/>
        </authorList>
    </citation>
    <scope>NUCLEOTIDE SEQUENCE</scope>
</reference>
<organism evidence="1 4">
    <name type="scientific">Cuscuta epithymum</name>
    <dbReference type="NCBI Taxonomy" id="186058"/>
    <lineage>
        <taxon>Eukaryota</taxon>
        <taxon>Viridiplantae</taxon>
        <taxon>Streptophyta</taxon>
        <taxon>Embryophyta</taxon>
        <taxon>Tracheophyta</taxon>
        <taxon>Spermatophyta</taxon>
        <taxon>Magnoliopsida</taxon>
        <taxon>eudicotyledons</taxon>
        <taxon>Gunneridae</taxon>
        <taxon>Pentapetalae</taxon>
        <taxon>asterids</taxon>
        <taxon>lamiids</taxon>
        <taxon>Solanales</taxon>
        <taxon>Convolvulaceae</taxon>
        <taxon>Cuscuteae</taxon>
        <taxon>Cuscuta</taxon>
        <taxon>Cuscuta subgen. Cuscuta</taxon>
    </lineage>
</organism>
<proteinExistence type="predicted"/>
<evidence type="ECO:0000313" key="1">
    <source>
        <dbReference type="EMBL" id="CAH9066970.1"/>
    </source>
</evidence>
<name>A0AAV0C9N4_9ASTE</name>
<dbReference type="EMBL" id="CAMAPF010000012">
    <property type="protein sequence ID" value="CAH9066970.1"/>
    <property type="molecule type" value="Genomic_DNA"/>
</dbReference>
<dbReference type="InterPro" id="IPR029159">
    <property type="entry name" value="CA109-like"/>
</dbReference>
<evidence type="ECO:0000313" key="2">
    <source>
        <dbReference type="EMBL" id="CAH9110360.1"/>
    </source>
</evidence>
<dbReference type="PANTHER" id="PTHR37904:SF2">
    <property type="entry name" value="OS10G0566900 PROTEIN"/>
    <property type="match status" value="1"/>
</dbReference>
<sequence length="199" mass="22687">MDSTVKKCQQRFRKLKDETDRWEELQTRLLSQFTNASSIIQRLQVIQNSQNYGALKCIQGIENAVLAKQLDSLQTILFSMNKTLEEFHSIVLSLEKIVRVCRQQVKSGLAQPTMKQLQKRIGIKPSLADCLDGLSILCEMHRSEYCLKSSVLSATSTIAFKPSVANDLSLFQQLLIDQPNIPKDEVQFVFDVIFAEDIY</sequence>
<accession>A0AAV0C9N4</accession>
<dbReference type="Proteomes" id="UP001152523">
    <property type="component" value="Unassembled WGS sequence"/>
</dbReference>
<dbReference type="PANTHER" id="PTHR37904">
    <property type="entry name" value="OS10G0566900 PROTEIN"/>
    <property type="match status" value="1"/>
</dbReference>
<dbReference type="InterPro" id="IPR038985">
    <property type="entry name" value="OPRN-like"/>
</dbReference>
<evidence type="ECO:0000313" key="3">
    <source>
        <dbReference type="EMBL" id="CAH9145451.1"/>
    </source>
</evidence>
<dbReference type="EMBL" id="CAMAPF010001077">
    <property type="protein sequence ID" value="CAH9145451.1"/>
    <property type="molecule type" value="Genomic_DNA"/>
</dbReference>
<dbReference type="AlphaFoldDB" id="A0AAV0C9N4"/>
<dbReference type="EMBL" id="CAMAPF010000169">
    <property type="protein sequence ID" value="CAH9110360.1"/>
    <property type="molecule type" value="Genomic_DNA"/>
</dbReference>
<dbReference type="Pfam" id="PF15011">
    <property type="entry name" value="CA109-like"/>
    <property type="match status" value="1"/>
</dbReference>
<protein>
    <submittedName>
        <fullName evidence="1">Uncharacterized protein</fullName>
    </submittedName>
</protein>
<comment type="caution">
    <text evidence="1">The sequence shown here is derived from an EMBL/GenBank/DDBJ whole genome shotgun (WGS) entry which is preliminary data.</text>
</comment>
<keyword evidence="4" id="KW-1185">Reference proteome</keyword>
<evidence type="ECO:0000313" key="4">
    <source>
        <dbReference type="Proteomes" id="UP001152523"/>
    </source>
</evidence>
<gene>
    <name evidence="2" type="ORF">CEPIT_LOCUS19106</name>
    <name evidence="1" type="ORF">CEPIT_LOCUS2500</name>
    <name evidence="3" type="ORF">CEPIT_LOCUS42227</name>
</gene>